<dbReference type="SMART" id="SM00855">
    <property type="entry name" value="PGAM"/>
    <property type="match status" value="1"/>
</dbReference>
<dbReference type="InterPro" id="IPR013078">
    <property type="entry name" value="His_Pase_superF_clade-1"/>
</dbReference>
<protein>
    <submittedName>
        <fullName evidence="3">Phosphoglycerate mutase</fullName>
    </submittedName>
</protein>
<evidence type="ECO:0000256" key="2">
    <source>
        <dbReference type="ARBA" id="ARBA00023235"/>
    </source>
</evidence>
<dbReference type="PROSITE" id="PS00175">
    <property type="entry name" value="PG_MUTASE"/>
    <property type="match status" value="1"/>
</dbReference>
<evidence type="ECO:0000256" key="1">
    <source>
        <dbReference type="ARBA" id="ARBA00023152"/>
    </source>
</evidence>
<dbReference type="Pfam" id="PF00300">
    <property type="entry name" value="His_Phos_1"/>
    <property type="match status" value="1"/>
</dbReference>
<dbReference type="PANTHER" id="PTHR48100:SF1">
    <property type="entry name" value="HISTIDINE PHOSPHATASE FAMILY PROTEIN-RELATED"/>
    <property type="match status" value="1"/>
</dbReference>
<accession>A0ABQ1UDL2</accession>
<gene>
    <name evidence="3" type="ORF">GCM10007298_09180</name>
</gene>
<dbReference type="Gene3D" id="3.40.50.1240">
    <property type="entry name" value="Phosphoglycerate mutase-like"/>
    <property type="match status" value="1"/>
</dbReference>
<dbReference type="PANTHER" id="PTHR48100">
    <property type="entry name" value="BROAD-SPECIFICITY PHOSPHATASE YOR283W-RELATED"/>
    <property type="match status" value="1"/>
</dbReference>
<sequence>MGSLHLVRHGQTTSNVMARLDTRLPGAGLTDFGARQAVRFALERPRAAPGALYCSYARRARETADLIGSVWGIEAQPIEGIHEVQVGDLEDRNDKPSVDGFADLIKQWYAGMTDLSIGNSDTLDTLFDRYLPVIERLRVTHLTDPEAPDIYVVSHGAAIRLVAAHLANVDENYALEHALPNTGSIELSHSGGSWDCVHWGGDVPTRPTEGTRTSDPMG</sequence>
<keyword evidence="4" id="KW-1185">Reference proteome</keyword>
<keyword evidence="1" id="KW-0324">Glycolysis</keyword>
<evidence type="ECO:0000313" key="3">
    <source>
        <dbReference type="EMBL" id="GGF15304.1"/>
    </source>
</evidence>
<dbReference type="InterPro" id="IPR050275">
    <property type="entry name" value="PGM_Phosphatase"/>
</dbReference>
<dbReference type="SUPFAM" id="SSF53254">
    <property type="entry name" value="Phosphoglycerate mutase-like"/>
    <property type="match status" value="1"/>
</dbReference>
<keyword evidence="2" id="KW-0413">Isomerase</keyword>
<dbReference type="InterPro" id="IPR029033">
    <property type="entry name" value="His_PPase_superfam"/>
</dbReference>
<dbReference type="RefSeq" id="WP_188487302.1">
    <property type="nucleotide sequence ID" value="NZ_BMCS01000001.1"/>
</dbReference>
<reference evidence="4" key="1">
    <citation type="journal article" date="2019" name="Int. J. Syst. Evol. Microbiol.">
        <title>The Global Catalogue of Microorganisms (GCM) 10K type strain sequencing project: providing services to taxonomists for standard genome sequencing and annotation.</title>
        <authorList>
            <consortium name="The Broad Institute Genomics Platform"/>
            <consortium name="The Broad Institute Genome Sequencing Center for Infectious Disease"/>
            <person name="Wu L."/>
            <person name="Ma J."/>
        </authorList>
    </citation>
    <scope>NUCLEOTIDE SEQUENCE [LARGE SCALE GENOMIC DNA]</scope>
    <source>
        <strain evidence="4">CCM 7855</strain>
    </source>
</reference>
<dbReference type="Proteomes" id="UP000632454">
    <property type="component" value="Unassembled WGS sequence"/>
</dbReference>
<proteinExistence type="predicted"/>
<dbReference type="InterPro" id="IPR001345">
    <property type="entry name" value="PG/BPGM_mutase_AS"/>
</dbReference>
<evidence type="ECO:0000313" key="4">
    <source>
        <dbReference type="Proteomes" id="UP000632454"/>
    </source>
</evidence>
<organism evidence="3 4">
    <name type="scientific">Williamsia phyllosphaerae</name>
    <dbReference type="NCBI Taxonomy" id="885042"/>
    <lineage>
        <taxon>Bacteria</taxon>
        <taxon>Bacillati</taxon>
        <taxon>Actinomycetota</taxon>
        <taxon>Actinomycetes</taxon>
        <taxon>Mycobacteriales</taxon>
        <taxon>Nocardiaceae</taxon>
        <taxon>Williamsia</taxon>
    </lineage>
</organism>
<name>A0ABQ1UDL2_9NOCA</name>
<comment type="caution">
    <text evidence="3">The sequence shown here is derived from an EMBL/GenBank/DDBJ whole genome shotgun (WGS) entry which is preliminary data.</text>
</comment>
<dbReference type="EMBL" id="BMCS01000001">
    <property type="protein sequence ID" value="GGF15304.1"/>
    <property type="molecule type" value="Genomic_DNA"/>
</dbReference>
<dbReference type="CDD" id="cd07067">
    <property type="entry name" value="HP_PGM_like"/>
    <property type="match status" value="1"/>
</dbReference>